<proteinExistence type="predicted"/>
<organism evidence="2 3">
    <name type="scientific">Streptomyces flaveus</name>
    <dbReference type="NCBI Taxonomy" id="66370"/>
    <lineage>
        <taxon>Bacteria</taxon>
        <taxon>Bacillati</taxon>
        <taxon>Actinomycetota</taxon>
        <taxon>Actinomycetes</taxon>
        <taxon>Kitasatosporales</taxon>
        <taxon>Streptomycetaceae</taxon>
        <taxon>Streptomyces</taxon>
        <taxon>Streptomyces aurantiacus group</taxon>
    </lineage>
</organism>
<protein>
    <submittedName>
        <fullName evidence="2">Uncharacterized protein</fullName>
    </submittedName>
</protein>
<evidence type="ECO:0000313" key="3">
    <source>
        <dbReference type="Proteomes" id="UP000637788"/>
    </source>
</evidence>
<feature type="region of interest" description="Disordered" evidence="1">
    <location>
        <begin position="56"/>
        <end position="80"/>
    </location>
</feature>
<evidence type="ECO:0000313" key="2">
    <source>
        <dbReference type="EMBL" id="GGL03330.1"/>
    </source>
</evidence>
<comment type="caution">
    <text evidence="2">The sequence shown here is derived from an EMBL/GenBank/DDBJ whole genome shotgun (WGS) entry which is preliminary data.</text>
</comment>
<name>A0A917VQ88_9ACTN</name>
<reference evidence="2" key="2">
    <citation type="submission" date="2020-09" db="EMBL/GenBank/DDBJ databases">
        <authorList>
            <person name="Sun Q."/>
            <person name="Ohkuma M."/>
        </authorList>
    </citation>
    <scope>NUCLEOTIDE SEQUENCE</scope>
    <source>
        <strain evidence="2">JCM 3035</strain>
    </source>
</reference>
<dbReference type="Proteomes" id="UP000637788">
    <property type="component" value="Unassembled WGS sequence"/>
</dbReference>
<reference evidence="2" key="1">
    <citation type="journal article" date="2014" name="Int. J. Syst. Evol. Microbiol.">
        <title>Complete genome sequence of Corynebacterium casei LMG S-19264T (=DSM 44701T), isolated from a smear-ripened cheese.</title>
        <authorList>
            <consortium name="US DOE Joint Genome Institute (JGI-PGF)"/>
            <person name="Walter F."/>
            <person name="Albersmeier A."/>
            <person name="Kalinowski J."/>
            <person name="Ruckert C."/>
        </authorList>
    </citation>
    <scope>NUCLEOTIDE SEQUENCE</scope>
    <source>
        <strain evidence="2">JCM 3035</strain>
    </source>
</reference>
<accession>A0A917VQ88</accession>
<gene>
    <name evidence="2" type="ORF">GCM10010094_75190</name>
</gene>
<keyword evidence="3" id="KW-1185">Reference proteome</keyword>
<evidence type="ECO:0000256" key="1">
    <source>
        <dbReference type="SAM" id="MobiDB-lite"/>
    </source>
</evidence>
<dbReference type="EMBL" id="BMPQ01000029">
    <property type="protein sequence ID" value="GGL03330.1"/>
    <property type="molecule type" value="Genomic_DNA"/>
</dbReference>
<sequence>MPVKVAPSGTGAVPVRVSGPVMPAYARPPCSQNTRPQRTAATDVIAATCSLVQVHTVSTHGESDRRVSKRSSTGEEYAAP</sequence>
<feature type="region of interest" description="Disordered" evidence="1">
    <location>
        <begin position="1"/>
        <end position="37"/>
    </location>
</feature>
<dbReference type="AlphaFoldDB" id="A0A917VQ88"/>